<keyword evidence="1" id="KW-0863">Zinc-finger</keyword>
<dbReference type="InterPro" id="IPR001841">
    <property type="entry name" value="Znf_RING"/>
</dbReference>
<keyword evidence="5" id="KW-1185">Reference proteome</keyword>
<proteinExistence type="predicted"/>
<organism evidence="4 5">
    <name type="scientific">Dioscorea zingiberensis</name>
    <dbReference type="NCBI Taxonomy" id="325984"/>
    <lineage>
        <taxon>Eukaryota</taxon>
        <taxon>Viridiplantae</taxon>
        <taxon>Streptophyta</taxon>
        <taxon>Embryophyta</taxon>
        <taxon>Tracheophyta</taxon>
        <taxon>Spermatophyta</taxon>
        <taxon>Magnoliopsida</taxon>
        <taxon>Liliopsida</taxon>
        <taxon>Dioscoreales</taxon>
        <taxon>Dioscoreaceae</taxon>
        <taxon>Dioscorea</taxon>
    </lineage>
</organism>
<evidence type="ECO:0000256" key="1">
    <source>
        <dbReference type="PROSITE-ProRule" id="PRU00175"/>
    </source>
</evidence>
<dbReference type="InterPro" id="IPR013083">
    <property type="entry name" value="Znf_RING/FYVE/PHD"/>
</dbReference>
<keyword evidence="1" id="KW-0479">Metal-binding</keyword>
<evidence type="ECO:0000259" key="3">
    <source>
        <dbReference type="PROSITE" id="PS50089"/>
    </source>
</evidence>
<feature type="domain" description="RING-type" evidence="3">
    <location>
        <begin position="151"/>
        <end position="189"/>
    </location>
</feature>
<gene>
    <name evidence="4" type="ORF">J5N97_020546</name>
</gene>
<reference evidence="4" key="1">
    <citation type="submission" date="2021-03" db="EMBL/GenBank/DDBJ databases">
        <authorList>
            <person name="Li Z."/>
            <person name="Yang C."/>
        </authorList>
    </citation>
    <scope>NUCLEOTIDE SEQUENCE</scope>
    <source>
        <strain evidence="4">Dzin_1.0</strain>
        <tissue evidence="4">Leaf</tissue>
    </source>
</reference>
<dbReference type="GO" id="GO:0008270">
    <property type="term" value="F:zinc ion binding"/>
    <property type="evidence" value="ECO:0007669"/>
    <property type="project" value="UniProtKB-KW"/>
</dbReference>
<sequence length="199" mass="21312">MVVSRARLTLSRQLSILDSSKLCDLLKTRDDNGTRRGSSTLAAVLASEKNTASVAGTRRLLDILRDEEGSSDVAAAVPRDGTPNHVPPAQRRDPSSETSQAAPAVAQPVRFLLMALLEQADRVGGGGGGGVGDEVEEVEMVGERERAGTQCCVCMMRHKGSAFIPCGHTFCRPCSRELWVTRGSCPLCNGFILEILDIF</sequence>
<evidence type="ECO:0000256" key="2">
    <source>
        <dbReference type="SAM" id="MobiDB-lite"/>
    </source>
</evidence>
<dbReference type="OrthoDB" id="1711136at2759"/>
<accession>A0A9D5HDS0</accession>
<evidence type="ECO:0000313" key="5">
    <source>
        <dbReference type="Proteomes" id="UP001085076"/>
    </source>
</evidence>
<dbReference type="Gene3D" id="3.30.40.10">
    <property type="entry name" value="Zinc/RING finger domain, C3HC4 (zinc finger)"/>
    <property type="match status" value="1"/>
</dbReference>
<dbReference type="SUPFAM" id="SSF57850">
    <property type="entry name" value="RING/U-box"/>
    <property type="match status" value="1"/>
</dbReference>
<protein>
    <recommendedName>
        <fullName evidence="3">RING-type domain-containing protein</fullName>
    </recommendedName>
</protein>
<dbReference type="EMBL" id="JAGGNH010000005">
    <property type="protein sequence ID" value="KAJ0972587.1"/>
    <property type="molecule type" value="Genomic_DNA"/>
</dbReference>
<name>A0A9D5HDS0_9LILI</name>
<dbReference type="Proteomes" id="UP001085076">
    <property type="component" value="Miscellaneous, Linkage group lg05"/>
</dbReference>
<dbReference type="PANTHER" id="PTHR46629">
    <property type="entry name" value="OS01G0917900 PROTEIN"/>
    <property type="match status" value="1"/>
</dbReference>
<dbReference type="Pfam" id="PF13920">
    <property type="entry name" value="zf-C3HC4_3"/>
    <property type="match status" value="1"/>
</dbReference>
<dbReference type="SMART" id="SM00184">
    <property type="entry name" value="RING"/>
    <property type="match status" value="1"/>
</dbReference>
<keyword evidence="1" id="KW-0862">Zinc</keyword>
<dbReference type="AlphaFoldDB" id="A0A9D5HDS0"/>
<comment type="caution">
    <text evidence="4">The sequence shown here is derived from an EMBL/GenBank/DDBJ whole genome shotgun (WGS) entry which is preliminary data.</text>
</comment>
<dbReference type="CDD" id="cd16449">
    <property type="entry name" value="RING-HC"/>
    <property type="match status" value="1"/>
</dbReference>
<feature type="region of interest" description="Disordered" evidence="2">
    <location>
        <begin position="71"/>
        <end position="101"/>
    </location>
</feature>
<evidence type="ECO:0000313" key="4">
    <source>
        <dbReference type="EMBL" id="KAJ0972587.1"/>
    </source>
</evidence>
<dbReference type="PROSITE" id="PS50089">
    <property type="entry name" value="ZF_RING_2"/>
    <property type="match status" value="1"/>
</dbReference>
<reference evidence="4" key="2">
    <citation type="journal article" date="2022" name="Hortic Res">
        <title>The genome of Dioscorea zingiberensis sheds light on the biosynthesis, origin and evolution of the medicinally important diosgenin saponins.</title>
        <authorList>
            <person name="Li Y."/>
            <person name="Tan C."/>
            <person name="Li Z."/>
            <person name="Guo J."/>
            <person name="Li S."/>
            <person name="Chen X."/>
            <person name="Wang C."/>
            <person name="Dai X."/>
            <person name="Yang H."/>
            <person name="Song W."/>
            <person name="Hou L."/>
            <person name="Xu J."/>
            <person name="Tong Z."/>
            <person name="Xu A."/>
            <person name="Yuan X."/>
            <person name="Wang W."/>
            <person name="Yang Q."/>
            <person name="Chen L."/>
            <person name="Sun Z."/>
            <person name="Wang K."/>
            <person name="Pan B."/>
            <person name="Chen J."/>
            <person name="Bao Y."/>
            <person name="Liu F."/>
            <person name="Qi X."/>
            <person name="Gang D.R."/>
            <person name="Wen J."/>
            <person name="Li J."/>
        </authorList>
    </citation>
    <scope>NUCLEOTIDE SEQUENCE</scope>
    <source>
        <strain evidence="4">Dzin_1.0</strain>
    </source>
</reference>